<proteinExistence type="inferred from homology"/>
<accession>A0ABQ5K0Z7</accession>
<keyword evidence="12" id="KW-1185">Reference proteome</keyword>
<sequence>MGDSIFHLQNSSDRYIEEEVLRERGFSSELEDDDQAKDIYDDQDSRIKVAVRIRPVVDEDFAGGEEQAQECVLAIDPNTVGVDHESYGSRDFSYDLVLSPSVAQCDVFEKIGRPLVEDVLRGFNSTVLAYGQTATGKTYTVFGPQREVLAALPKSTMLSGGQYGVDDLPDQAGLIPRCVVHLFDRIQAVKSSFEFQVTVSYLQIYQEQLIDLMRDPGTSAKEIPLSIREDPKNGIYVDNLTQVPARTPRDVLAAVAKAASKRVFASTSMNSQSSRSHVVLNITVEQRIRGEVVGRKTGTDGSVAAKRGVLTIVDLAGSERVSKTHSRGQRLQEAQHINKSLMMLGSCVSALSSGKKGVHIPFRDSTLTRLLTDSLGGNSKTCIIATLGPCLYNYSETVSTLRFATRCMCVHTHARVNEIADFRSLNKTLQQQLVDASLHCEVLQQRNTLLLSEVENLRARLRGMSVSQPGMTDDPMGSIHSLGEQASTPLPAPHPSSSSSSSSSSFSGAPISDPSGKFENDRLRIVIARLEAELARQVRGRQRQAERYKKLVEVCVSVGGVYESMCKIVEAGEEEREKEVEECQTQKKKEEQSMRAKMEELRIQRERATKT</sequence>
<dbReference type="PROSITE" id="PS50067">
    <property type="entry name" value="KINESIN_MOTOR_2"/>
    <property type="match status" value="1"/>
</dbReference>
<feature type="non-terminal residue" evidence="11">
    <location>
        <position position="611"/>
    </location>
</feature>
<dbReference type="PROSITE" id="PS00411">
    <property type="entry name" value="KINESIN_MOTOR_1"/>
    <property type="match status" value="1"/>
</dbReference>
<evidence type="ECO:0000256" key="4">
    <source>
        <dbReference type="ARBA" id="ARBA00023054"/>
    </source>
</evidence>
<dbReference type="InterPro" id="IPR001752">
    <property type="entry name" value="Kinesin_motor_dom"/>
</dbReference>
<feature type="region of interest" description="Disordered" evidence="9">
    <location>
        <begin position="465"/>
        <end position="515"/>
    </location>
</feature>
<evidence type="ECO:0000313" key="11">
    <source>
        <dbReference type="EMBL" id="GKT24868.1"/>
    </source>
</evidence>
<feature type="binding site" evidence="6">
    <location>
        <begin position="131"/>
        <end position="138"/>
    </location>
    <ligand>
        <name>ATP</name>
        <dbReference type="ChEBI" id="CHEBI:30616"/>
    </ligand>
</feature>
<name>A0ABQ5K0Z7_9EUKA</name>
<gene>
    <name evidence="11" type="ORF">ADUPG1_012869</name>
</gene>
<dbReference type="InterPro" id="IPR036961">
    <property type="entry name" value="Kinesin_motor_dom_sf"/>
</dbReference>
<dbReference type="Proteomes" id="UP001057375">
    <property type="component" value="Unassembled WGS sequence"/>
</dbReference>
<evidence type="ECO:0000256" key="1">
    <source>
        <dbReference type="ARBA" id="ARBA00022701"/>
    </source>
</evidence>
<comment type="caution">
    <text evidence="11">The sequence shown here is derived from an EMBL/GenBank/DDBJ whole genome shotgun (WGS) entry which is preliminary data.</text>
</comment>
<dbReference type="InterPro" id="IPR027417">
    <property type="entry name" value="P-loop_NTPase"/>
</dbReference>
<dbReference type="SMART" id="SM00129">
    <property type="entry name" value="KISc"/>
    <property type="match status" value="1"/>
</dbReference>
<dbReference type="PRINTS" id="PR00380">
    <property type="entry name" value="KINESINHEAVY"/>
</dbReference>
<feature type="coiled-coil region" evidence="8">
    <location>
        <begin position="426"/>
        <end position="460"/>
    </location>
</feature>
<evidence type="ECO:0000256" key="6">
    <source>
        <dbReference type="PROSITE-ProRule" id="PRU00283"/>
    </source>
</evidence>
<dbReference type="PANTHER" id="PTHR47968:SF36">
    <property type="entry name" value="KINESIN HEAVY CHAIN ISOFORM X1"/>
    <property type="match status" value="1"/>
</dbReference>
<organism evidence="11 12">
    <name type="scientific">Aduncisulcus paluster</name>
    <dbReference type="NCBI Taxonomy" id="2918883"/>
    <lineage>
        <taxon>Eukaryota</taxon>
        <taxon>Metamonada</taxon>
        <taxon>Carpediemonas-like organisms</taxon>
        <taxon>Aduncisulcus</taxon>
    </lineage>
</organism>
<feature type="region of interest" description="Disordered" evidence="9">
    <location>
        <begin position="582"/>
        <end position="611"/>
    </location>
</feature>
<dbReference type="PANTHER" id="PTHR47968">
    <property type="entry name" value="CENTROMERE PROTEIN E"/>
    <property type="match status" value="1"/>
</dbReference>
<dbReference type="CDD" id="cd00106">
    <property type="entry name" value="KISc"/>
    <property type="match status" value="1"/>
</dbReference>
<feature type="compositionally biased region" description="Low complexity" evidence="9">
    <location>
        <begin position="495"/>
        <end position="515"/>
    </location>
</feature>
<feature type="domain" description="Kinesin motor" evidence="10">
    <location>
        <begin position="46"/>
        <end position="410"/>
    </location>
</feature>
<reference evidence="11" key="1">
    <citation type="submission" date="2022-03" db="EMBL/GenBank/DDBJ databases">
        <title>Draft genome sequence of Aduncisulcus paluster, a free-living microaerophilic Fornicata.</title>
        <authorList>
            <person name="Yuyama I."/>
            <person name="Kume K."/>
            <person name="Tamura T."/>
            <person name="Inagaki Y."/>
            <person name="Hashimoto T."/>
        </authorList>
    </citation>
    <scope>NUCLEOTIDE SEQUENCE</scope>
    <source>
        <strain evidence="11">NY0171</strain>
    </source>
</reference>
<evidence type="ECO:0000256" key="2">
    <source>
        <dbReference type="ARBA" id="ARBA00022741"/>
    </source>
</evidence>
<evidence type="ECO:0000256" key="3">
    <source>
        <dbReference type="ARBA" id="ARBA00022840"/>
    </source>
</evidence>
<protein>
    <recommendedName>
        <fullName evidence="7">Kinesin-like protein</fullName>
    </recommendedName>
</protein>
<keyword evidence="3 6" id="KW-0067">ATP-binding</keyword>
<keyword evidence="2 6" id="KW-0547">Nucleotide-binding</keyword>
<evidence type="ECO:0000313" key="12">
    <source>
        <dbReference type="Proteomes" id="UP001057375"/>
    </source>
</evidence>
<evidence type="ECO:0000256" key="9">
    <source>
        <dbReference type="SAM" id="MobiDB-lite"/>
    </source>
</evidence>
<dbReference type="SUPFAM" id="SSF52540">
    <property type="entry name" value="P-loop containing nucleoside triphosphate hydrolases"/>
    <property type="match status" value="1"/>
</dbReference>
<evidence type="ECO:0000259" key="10">
    <source>
        <dbReference type="PROSITE" id="PS50067"/>
    </source>
</evidence>
<keyword evidence="4 8" id="KW-0175">Coiled coil</keyword>
<comment type="similarity">
    <text evidence="6 7">Belongs to the TRAFAC class myosin-kinesin ATPase superfamily. Kinesin family.</text>
</comment>
<keyword evidence="1 7" id="KW-0493">Microtubule</keyword>
<evidence type="ECO:0000256" key="7">
    <source>
        <dbReference type="RuleBase" id="RU000394"/>
    </source>
</evidence>
<evidence type="ECO:0000256" key="5">
    <source>
        <dbReference type="ARBA" id="ARBA00023175"/>
    </source>
</evidence>
<dbReference type="EMBL" id="BQXS01012550">
    <property type="protein sequence ID" value="GKT24868.1"/>
    <property type="molecule type" value="Genomic_DNA"/>
</dbReference>
<dbReference type="InterPro" id="IPR019821">
    <property type="entry name" value="Kinesin_motor_CS"/>
</dbReference>
<dbReference type="Gene3D" id="3.40.850.10">
    <property type="entry name" value="Kinesin motor domain"/>
    <property type="match status" value="1"/>
</dbReference>
<evidence type="ECO:0000256" key="8">
    <source>
        <dbReference type="SAM" id="Coils"/>
    </source>
</evidence>
<dbReference type="Pfam" id="PF00225">
    <property type="entry name" value="Kinesin"/>
    <property type="match status" value="1"/>
</dbReference>
<keyword evidence="5 6" id="KW-0505">Motor protein</keyword>
<dbReference type="InterPro" id="IPR027640">
    <property type="entry name" value="Kinesin-like_fam"/>
</dbReference>